<organism evidence="1">
    <name type="scientific">Triticum aestivum</name>
    <name type="common">Wheat</name>
    <dbReference type="NCBI Taxonomy" id="4565"/>
    <lineage>
        <taxon>Eukaryota</taxon>
        <taxon>Viridiplantae</taxon>
        <taxon>Streptophyta</taxon>
        <taxon>Embryophyta</taxon>
        <taxon>Tracheophyta</taxon>
        <taxon>Spermatophyta</taxon>
        <taxon>Magnoliopsida</taxon>
        <taxon>Liliopsida</taxon>
        <taxon>Poales</taxon>
        <taxon>Poaceae</taxon>
        <taxon>BOP clade</taxon>
        <taxon>Pooideae</taxon>
        <taxon>Triticodae</taxon>
        <taxon>Triticeae</taxon>
        <taxon>Triticinae</taxon>
        <taxon>Triticum</taxon>
    </lineage>
</organism>
<dbReference type="Proteomes" id="UP000019116">
    <property type="component" value="Chromosome 7A"/>
</dbReference>
<dbReference type="EnsemblPlants" id="TraesCS7A02G554600.2">
    <property type="protein sequence ID" value="TraesCS7A02G554600.2"/>
    <property type="gene ID" value="TraesCS7A02G554600"/>
</dbReference>
<dbReference type="Gramene" id="TraesCS7A02G554600.2">
    <property type="protein sequence ID" value="TraesCS7A02G554600.2"/>
    <property type="gene ID" value="TraesCS7A02G554600"/>
</dbReference>
<name>A0A3B6RT60_WHEAT</name>
<proteinExistence type="predicted"/>
<accession>A0A3B6RT60</accession>
<sequence>MTVRGQLPGVHSGRRVCSAARRPLRSCRPGGFTYPCVLAVECGHLIWLFDFVGGQRFDSDQFLSGDLDSRCREISLGKRHVDCTVGSIITAGSSTFEGLVSTARPAITRTASSVVQMVDRSIGRPSALPAGVHFDRYLVGAPSVVNRPRVVPFRVAGAFGRPTPLGKFNFFTVPVQLLLLIISFCI</sequence>
<keyword evidence="2" id="KW-1185">Reference proteome</keyword>
<evidence type="ECO:0000313" key="2">
    <source>
        <dbReference type="Proteomes" id="UP000019116"/>
    </source>
</evidence>
<dbReference type="Gramene" id="TraesCS7A03G1349200.2">
    <property type="protein sequence ID" value="TraesCS7A03G1349200.2.CDS"/>
    <property type="gene ID" value="TraesCS7A03G1349200"/>
</dbReference>
<reference evidence="1" key="1">
    <citation type="submission" date="2018-08" db="EMBL/GenBank/DDBJ databases">
        <authorList>
            <person name="Rossello M."/>
        </authorList>
    </citation>
    <scope>NUCLEOTIDE SEQUENCE [LARGE SCALE GENOMIC DNA]</scope>
    <source>
        <strain evidence="1">cv. Chinese Spring</strain>
    </source>
</reference>
<reference evidence="1" key="2">
    <citation type="submission" date="2018-10" db="UniProtKB">
        <authorList>
            <consortium name="EnsemblPlants"/>
        </authorList>
    </citation>
    <scope>IDENTIFICATION</scope>
</reference>
<evidence type="ECO:0000313" key="1">
    <source>
        <dbReference type="EnsemblPlants" id="TraesCS7A02G554600.2"/>
    </source>
</evidence>
<dbReference type="AlphaFoldDB" id="A0A3B6RT60"/>
<protein>
    <submittedName>
        <fullName evidence="1">Uncharacterized protein</fullName>
    </submittedName>
</protein>